<dbReference type="EMBL" id="KN835479">
    <property type="protein sequence ID" value="KIK37045.1"/>
    <property type="molecule type" value="Genomic_DNA"/>
</dbReference>
<feature type="non-terminal residue" evidence="1">
    <location>
        <position position="1"/>
    </location>
</feature>
<dbReference type="Proteomes" id="UP000054485">
    <property type="component" value="Unassembled WGS sequence"/>
</dbReference>
<organism evidence="1 2">
    <name type="scientific">Suillus luteus UH-Slu-Lm8-n1</name>
    <dbReference type="NCBI Taxonomy" id="930992"/>
    <lineage>
        <taxon>Eukaryota</taxon>
        <taxon>Fungi</taxon>
        <taxon>Dikarya</taxon>
        <taxon>Basidiomycota</taxon>
        <taxon>Agaricomycotina</taxon>
        <taxon>Agaricomycetes</taxon>
        <taxon>Agaricomycetidae</taxon>
        <taxon>Boletales</taxon>
        <taxon>Suillineae</taxon>
        <taxon>Suillaceae</taxon>
        <taxon>Suillus</taxon>
    </lineage>
</organism>
<sequence length="92" mass="10695">CVTGLSSCLVGERFQRSPDTITKYFKRMLFFFSSNPFYGSQIVFPTHETPISEKILNDPRFRFFDQCIGAVDGTHIQAFVPPEEHFHMCNRK</sequence>
<reference evidence="1 2" key="1">
    <citation type="submission" date="2014-04" db="EMBL/GenBank/DDBJ databases">
        <authorList>
            <consortium name="DOE Joint Genome Institute"/>
            <person name="Kuo A."/>
            <person name="Ruytinx J."/>
            <person name="Rineau F."/>
            <person name="Colpaert J."/>
            <person name="Kohler A."/>
            <person name="Nagy L.G."/>
            <person name="Floudas D."/>
            <person name="Copeland A."/>
            <person name="Barry K.W."/>
            <person name="Cichocki N."/>
            <person name="Veneault-Fourrey C."/>
            <person name="LaButti K."/>
            <person name="Lindquist E.A."/>
            <person name="Lipzen A."/>
            <person name="Lundell T."/>
            <person name="Morin E."/>
            <person name="Murat C."/>
            <person name="Sun H."/>
            <person name="Tunlid A."/>
            <person name="Henrissat B."/>
            <person name="Grigoriev I.V."/>
            <person name="Hibbett D.S."/>
            <person name="Martin F."/>
            <person name="Nordberg H.P."/>
            <person name="Cantor M.N."/>
            <person name="Hua S.X."/>
        </authorList>
    </citation>
    <scope>NUCLEOTIDE SEQUENCE [LARGE SCALE GENOMIC DNA]</scope>
    <source>
        <strain evidence="1 2">UH-Slu-Lm8-n1</strain>
    </source>
</reference>
<dbReference type="AlphaFoldDB" id="A0A0C9ZI41"/>
<dbReference type="STRING" id="930992.A0A0C9ZI41"/>
<keyword evidence="2" id="KW-1185">Reference proteome</keyword>
<proteinExistence type="predicted"/>
<evidence type="ECO:0008006" key="3">
    <source>
        <dbReference type="Google" id="ProtNLM"/>
    </source>
</evidence>
<reference evidence="2" key="2">
    <citation type="submission" date="2015-01" db="EMBL/GenBank/DDBJ databases">
        <title>Evolutionary Origins and Diversification of the Mycorrhizal Mutualists.</title>
        <authorList>
            <consortium name="DOE Joint Genome Institute"/>
            <consortium name="Mycorrhizal Genomics Consortium"/>
            <person name="Kohler A."/>
            <person name="Kuo A."/>
            <person name="Nagy L.G."/>
            <person name="Floudas D."/>
            <person name="Copeland A."/>
            <person name="Barry K.W."/>
            <person name="Cichocki N."/>
            <person name="Veneault-Fourrey C."/>
            <person name="LaButti K."/>
            <person name="Lindquist E.A."/>
            <person name="Lipzen A."/>
            <person name="Lundell T."/>
            <person name="Morin E."/>
            <person name="Murat C."/>
            <person name="Riley R."/>
            <person name="Ohm R."/>
            <person name="Sun H."/>
            <person name="Tunlid A."/>
            <person name="Henrissat B."/>
            <person name="Grigoriev I.V."/>
            <person name="Hibbett D.S."/>
            <person name="Martin F."/>
        </authorList>
    </citation>
    <scope>NUCLEOTIDE SEQUENCE [LARGE SCALE GENOMIC DNA]</scope>
    <source>
        <strain evidence="2">UH-Slu-Lm8-n1</strain>
    </source>
</reference>
<protein>
    <recommendedName>
        <fullName evidence="3">DDE Tnp4 domain-containing protein</fullName>
    </recommendedName>
</protein>
<evidence type="ECO:0000313" key="1">
    <source>
        <dbReference type="EMBL" id="KIK37045.1"/>
    </source>
</evidence>
<gene>
    <name evidence="1" type="ORF">CY34DRAFT_28697</name>
</gene>
<evidence type="ECO:0000313" key="2">
    <source>
        <dbReference type="Proteomes" id="UP000054485"/>
    </source>
</evidence>
<dbReference type="HOGENOM" id="CLU_040082_6_1_1"/>
<dbReference type="InParanoid" id="A0A0C9ZI41"/>
<feature type="non-terminal residue" evidence="1">
    <location>
        <position position="92"/>
    </location>
</feature>
<name>A0A0C9ZI41_9AGAM</name>
<dbReference type="OrthoDB" id="2655351at2759"/>
<accession>A0A0C9ZI41</accession>